<proteinExistence type="predicted"/>
<gene>
    <name evidence="2" type="ORF">CFAM422_004041</name>
</gene>
<dbReference type="Proteomes" id="UP000801864">
    <property type="component" value="Unassembled WGS sequence"/>
</dbReference>
<accession>A0A9P5CFN6</accession>
<feature type="region of interest" description="Disordered" evidence="1">
    <location>
        <begin position="178"/>
        <end position="198"/>
    </location>
</feature>
<name>A0A9P5CFN6_9HYPO</name>
<reference evidence="2 3" key="1">
    <citation type="submission" date="2018-06" db="EMBL/GenBank/DDBJ databases">
        <title>Genome analysis of cellulolytic fungus Trichoderma lentiforme CFAM-422.</title>
        <authorList>
            <person name="Steindorff A.S."/>
            <person name="Formighieri E.F."/>
            <person name="Midorikawa G.E.O."/>
            <person name="Tamietti M.S."/>
            <person name="Ramos E.Z."/>
            <person name="Silva A.S."/>
            <person name="Bon E.P.S."/>
            <person name="Mendes T.D."/>
            <person name="Damaso M.C.T."/>
            <person name="Favaro L.C.L."/>
        </authorList>
    </citation>
    <scope>NUCLEOTIDE SEQUENCE [LARGE SCALE GENOMIC DNA]</scope>
    <source>
        <strain evidence="2 3">CFAM-422</strain>
    </source>
</reference>
<evidence type="ECO:0000313" key="2">
    <source>
        <dbReference type="EMBL" id="KAF3073709.1"/>
    </source>
</evidence>
<organism evidence="2 3">
    <name type="scientific">Trichoderma lentiforme</name>
    <dbReference type="NCBI Taxonomy" id="1567552"/>
    <lineage>
        <taxon>Eukaryota</taxon>
        <taxon>Fungi</taxon>
        <taxon>Dikarya</taxon>
        <taxon>Ascomycota</taxon>
        <taxon>Pezizomycotina</taxon>
        <taxon>Sordariomycetes</taxon>
        <taxon>Hypocreomycetidae</taxon>
        <taxon>Hypocreales</taxon>
        <taxon>Hypocreaceae</taxon>
        <taxon>Trichoderma</taxon>
    </lineage>
</organism>
<comment type="caution">
    <text evidence="2">The sequence shown here is derived from an EMBL/GenBank/DDBJ whole genome shotgun (WGS) entry which is preliminary data.</text>
</comment>
<dbReference type="EMBL" id="QLNT01000006">
    <property type="protein sequence ID" value="KAF3073709.1"/>
    <property type="molecule type" value="Genomic_DNA"/>
</dbReference>
<sequence length="198" mass="21759">MRRVNVGLRRTFDVGLASINYLNIYTDGQASFVASKLAAWLALLVIAEPRLENTAQGTRTHTYKTQVLDTSLLDAARTSSGHPKAQLRHTTATHACRRRKYKARTRKGQAFGPSVGIRESGRKRRRCKKGLTTYYKQGRVKESESLARSKSCSKCGSEDYESQRYDAAATWTVAFSSASAVPGPKESARLSGPQLSGA</sequence>
<keyword evidence="3" id="KW-1185">Reference proteome</keyword>
<evidence type="ECO:0000313" key="3">
    <source>
        <dbReference type="Proteomes" id="UP000801864"/>
    </source>
</evidence>
<dbReference type="AlphaFoldDB" id="A0A9P5CFN6"/>
<protein>
    <submittedName>
        <fullName evidence="2">Uncharacterized protein</fullName>
    </submittedName>
</protein>
<evidence type="ECO:0000256" key="1">
    <source>
        <dbReference type="SAM" id="MobiDB-lite"/>
    </source>
</evidence>